<evidence type="ECO:0008006" key="7">
    <source>
        <dbReference type="Google" id="ProtNLM"/>
    </source>
</evidence>
<evidence type="ECO:0000256" key="1">
    <source>
        <dbReference type="ARBA" id="ARBA00022553"/>
    </source>
</evidence>
<keyword evidence="4" id="KW-0949">S-adenosyl-L-methionine</keyword>
<keyword evidence="2" id="KW-0489">Methyltransferase</keyword>
<dbReference type="EMBL" id="JBANRG010000003">
    <property type="protein sequence ID" value="KAK7469108.1"/>
    <property type="molecule type" value="Genomic_DNA"/>
</dbReference>
<dbReference type="Gene3D" id="3.40.50.150">
    <property type="entry name" value="Vaccinia Virus protein VP39"/>
    <property type="match status" value="1"/>
</dbReference>
<proteinExistence type="predicted"/>
<name>A0ABR1JZ80_9AGAR</name>
<evidence type="ECO:0000313" key="5">
    <source>
        <dbReference type="EMBL" id="KAK7469108.1"/>
    </source>
</evidence>
<dbReference type="InterPro" id="IPR008854">
    <property type="entry name" value="TPMT"/>
</dbReference>
<organism evidence="5 6">
    <name type="scientific">Marasmiellus scandens</name>
    <dbReference type="NCBI Taxonomy" id="2682957"/>
    <lineage>
        <taxon>Eukaryota</taxon>
        <taxon>Fungi</taxon>
        <taxon>Dikarya</taxon>
        <taxon>Basidiomycota</taxon>
        <taxon>Agaricomycotina</taxon>
        <taxon>Agaricomycetes</taxon>
        <taxon>Agaricomycetidae</taxon>
        <taxon>Agaricales</taxon>
        <taxon>Marasmiineae</taxon>
        <taxon>Omphalotaceae</taxon>
        <taxon>Marasmiellus</taxon>
    </lineage>
</organism>
<dbReference type="PANTHER" id="PTHR32183">
    <property type="match status" value="1"/>
</dbReference>
<evidence type="ECO:0000256" key="3">
    <source>
        <dbReference type="ARBA" id="ARBA00022679"/>
    </source>
</evidence>
<reference evidence="5 6" key="1">
    <citation type="submission" date="2024-01" db="EMBL/GenBank/DDBJ databases">
        <title>A draft genome for the cacao thread blight pathogen Marasmiellus scandens.</title>
        <authorList>
            <person name="Baruah I.K."/>
            <person name="Leung J."/>
            <person name="Bukari Y."/>
            <person name="Amoako-Attah I."/>
            <person name="Meinhardt L.W."/>
            <person name="Bailey B.A."/>
            <person name="Cohen S.P."/>
        </authorList>
    </citation>
    <scope>NUCLEOTIDE SEQUENCE [LARGE SCALE GENOMIC DNA]</scope>
    <source>
        <strain evidence="5 6">GH-19</strain>
    </source>
</reference>
<dbReference type="PROSITE" id="PS51585">
    <property type="entry name" value="SAM_MT_TPMT"/>
    <property type="match status" value="1"/>
</dbReference>
<sequence length="227" mass="25759">MSNSDDIRAKVRSIVTEDPNSWENVWNQNLKPWDAGAVQPPLKEIIESGQLDLPDKGRTLVPGCGTGYDIVYLASTLKGFDVLGLDVSPTAVDAARRHLESQDVPTSPDREIKFEAGDFFKYTISDDKKFNLIYDHTFFVAIPPSFRLSWGSQMRNLIKPNGYLITIVYPIQERSEEDKLKGPPFYVEPDHYIEPLGDGWQKIVDKVPNISSPSHEGKERLIVWKRL</sequence>
<evidence type="ECO:0000256" key="2">
    <source>
        <dbReference type="ARBA" id="ARBA00022603"/>
    </source>
</evidence>
<dbReference type="Pfam" id="PF05724">
    <property type="entry name" value="TPMT"/>
    <property type="match status" value="1"/>
</dbReference>
<dbReference type="PANTHER" id="PTHR32183:SF11">
    <property type="entry name" value="THIOL METHYLTRANSFERASE 2-RELATED"/>
    <property type="match status" value="1"/>
</dbReference>
<keyword evidence="6" id="KW-1185">Reference proteome</keyword>
<comment type="caution">
    <text evidence="5">The sequence shown here is derived from an EMBL/GenBank/DDBJ whole genome shotgun (WGS) entry which is preliminary data.</text>
</comment>
<dbReference type="CDD" id="cd02440">
    <property type="entry name" value="AdoMet_MTases"/>
    <property type="match status" value="1"/>
</dbReference>
<dbReference type="SUPFAM" id="SSF53335">
    <property type="entry name" value="S-adenosyl-L-methionine-dependent methyltransferases"/>
    <property type="match status" value="1"/>
</dbReference>
<evidence type="ECO:0000313" key="6">
    <source>
        <dbReference type="Proteomes" id="UP001498398"/>
    </source>
</evidence>
<evidence type="ECO:0000256" key="4">
    <source>
        <dbReference type="ARBA" id="ARBA00022691"/>
    </source>
</evidence>
<protein>
    <recommendedName>
        <fullName evidence="7">Thiol methyltransferase 1</fullName>
    </recommendedName>
</protein>
<accession>A0ABR1JZ80</accession>
<keyword evidence="1" id="KW-0597">Phosphoprotein</keyword>
<dbReference type="InterPro" id="IPR029063">
    <property type="entry name" value="SAM-dependent_MTases_sf"/>
</dbReference>
<keyword evidence="3" id="KW-0808">Transferase</keyword>
<gene>
    <name evidence="5" type="ORF">VKT23_003599</name>
</gene>
<dbReference type="Proteomes" id="UP001498398">
    <property type="component" value="Unassembled WGS sequence"/>
</dbReference>